<dbReference type="InterPro" id="IPR036097">
    <property type="entry name" value="HisK_dim/P_sf"/>
</dbReference>
<comment type="catalytic activity">
    <reaction evidence="1">
        <text>ATP + protein L-histidine = ADP + protein N-phospho-L-histidine.</text>
        <dbReference type="EC" id="2.7.13.3"/>
    </reaction>
</comment>
<organism evidence="8 9">
    <name type="scientific">Hymenobacter volaticus</name>
    <dbReference type="NCBI Taxonomy" id="2932254"/>
    <lineage>
        <taxon>Bacteria</taxon>
        <taxon>Pseudomonadati</taxon>
        <taxon>Bacteroidota</taxon>
        <taxon>Cytophagia</taxon>
        <taxon>Cytophagales</taxon>
        <taxon>Hymenobacteraceae</taxon>
        <taxon>Hymenobacter</taxon>
    </lineage>
</organism>
<feature type="domain" description="Histidine kinase" evidence="7">
    <location>
        <begin position="386"/>
        <end position="609"/>
    </location>
</feature>
<evidence type="ECO:0000256" key="2">
    <source>
        <dbReference type="ARBA" id="ARBA00012438"/>
    </source>
</evidence>
<dbReference type="InterPro" id="IPR019734">
    <property type="entry name" value="TPR_rpt"/>
</dbReference>
<dbReference type="PROSITE" id="PS50109">
    <property type="entry name" value="HIS_KIN"/>
    <property type="match status" value="1"/>
</dbReference>
<dbReference type="InterPro" id="IPR011990">
    <property type="entry name" value="TPR-like_helical_dom_sf"/>
</dbReference>
<gene>
    <name evidence="8" type="ORF">MUN86_08320</name>
</gene>
<keyword evidence="8" id="KW-0547">Nucleotide-binding</keyword>
<sequence>MRVVLLDELCWNLSHSDLPRARRYAEQGIALARKLHYLRGEARCHNDLGTCMTLAGSADEALKQHLAALRMFRSLGMKKAMGYAYNGMAKCHILHSHFATAARFYNMGLLLAEQRHDSADQALFLTNLADVAWQQDSLKQANQYIRRALLLFAILDNLPGQANSLFTLGKVQARQQQPDSARTSLLEAVMLYRVLGDEYGLSGAYTHLSVVLRAQQQLQPALDAATLGMRYARQVGSPERQQNSYQQLAESHAALGQYQQAYRMQQRFQHLRDSLVTEVNTRAMATLQSRYNTHEQEDNIRLLTQRQKVTQLRVERDEDRIQLLGVIVGGLLLLVVVGSLLYGQLLRSRQELAAQHQLVAAKNTALEDAAHELRQLADSKARLYAIIAHDLRGPVMAFTGVTELISFYQRTNDQEGLRHLPELVRESAQSLNGLLDNLLNWAVSQTGELSCHPEHLHARELLSECYELFQTSAHSNQVQLQYDADPHLVLYADQNMVRTILRNLVSNALKFTPTGGTIRLQATPDTTDPTQVCVSVTDTGPGMPISQLKQVLHPRQPQLRASNSGGPAQGTGLGLQLCRTFAECHGGTLGMSAGPEGGAMVWVTLPVAGNILKVDPTQGQPSFQTHTAA</sequence>
<keyword evidence="6" id="KW-1133">Transmembrane helix</keyword>
<keyword evidence="3" id="KW-0808">Transferase</keyword>
<dbReference type="InterPro" id="IPR004358">
    <property type="entry name" value="Sig_transdc_His_kin-like_C"/>
</dbReference>
<dbReference type="InterPro" id="IPR005467">
    <property type="entry name" value="His_kinase_dom"/>
</dbReference>
<dbReference type="GO" id="GO:0005524">
    <property type="term" value="F:ATP binding"/>
    <property type="evidence" value="ECO:0007669"/>
    <property type="project" value="UniProtKB-KW"/>
</dbReference>
<reference evidence="8" key="1">
    <citation type="submission" date="2022-04" db="EMBL/GenBank/DDBJ databases">
        <title>Hymenobacter sp. isolated from the air.</title>
        <authorList>
            <person name="Won M."/>
            <person name="Lee C.-M."/>
            <person name="Woen H.-Y."/>
            <person name="Kwon S.-W."/>
        </authorList>
    </citation>
    <scope>NUCLEOTIDE SEQUENCE</scope>
    <source>
        <strain evidence="8">5420S-77</strain>
    </source>
</reference>
<dbReference type="EMBL" id="CP095061">
    <property type="protein sequence ID" value="UOQ67848.1"/>
    <property type="molecule type" value="Genomic_DNA"/>
</dbReference>
<dbReference type="PANTHER" id="PTHR43711:SF31">
    <property type="entry name" value="HISTIDINE KINASE"/>
    <property type="match status" value="1"/>
</dbReference>
<dbReference type="SMART" id="SM00387">
    <property type="entry name" value="HATPase_c"/>
    <property type="match status" value="1"/>
</dbReference>
<evidence type="ECO:0000256" key="3">
    <source>
        <dbReference type="ARBA" id="ARBA00022679"/>
    </source>
</evidence>
<evidence type="ECO:0000256" key="1">
    <source>
        <dbReference type="ARBA" id="ARBA00000085"/>
    </source>
</evidence>
<dbReference type="Proteomes" id="UP000830401">
    <property type="component" value="Chromosome"/>
</dbReference>
<evidence type="ECO:0000313" key="9">
    <source>
        <dbReference type="Proteomes" id="UP000830401"/>
    </source>
</evidence>
<dbReference type="EC" id="2.7.13.3" evidence="2"/>
<dbReference type="InterPro" id="IPR036890">
    <property type="entry name" value="HATPase_C_sf"/>
</dbReference>
<dbReference type="SMART" id="SM00028">
    <property type="entry name" value="TPR"/>
    <property type="match status" value="4"/>
</dbReference>
<dbReference type="SUPFAM" id="SSF55874">
    <property type="entry name" value="ATPase domain of HSP90 chaperone/DNA topoisomerase II/histidine kinase"/>
    <property type="match status" value="1"/>
</dbReference>
<keyword evidence="5" id="KW-0902">Two-component regulatory system</keyword>
<dbReference type="PRINTS" id="PR00344">
    <property type="entry name" value="BCTRLSENSOR"/>
</dbReference>
<evidence type="ECO:0000256" key="6">
    <source>
        <dbReference type="SAM" id="Phobius"/>
    </source>
</evidence>
<evidence type="ECO:0000256" key="5">
    <source>
        <dbReference type="ARBA" id="ARBA00023012"/>
    </source>
</evidence>
<evidence type="ECO:0000259" key="7">
    <source>
        <dbReference type="PROSITE" id="PS50109"/>
    </source>
</evidence>
<dbReference type="PANTHER" id="PTHR43711">
    <property type="entry name" value="TWO-COMPONENT HISTIDINE KINASE"/>
    <property type="match status" value="1"/>
</dbReference>
<keyword evidence="8" id="KW-0067">ATP-binding</keyword>
<keyword evidence="9" id="KW-1185">Reference proteome</keyword>
<dbReference type="InterPro" id="IPR050736">
    <property type="entry name" value="Sensor_HK_Regulatory"/>
</dbReference>
<dbReference type="Gene3D" id="3.30.565.10">
    <property type="entry name" value="Histidine kinase-like ATPase, C-terminal domain"/>
    <property type="match status" value="1"/>
</dbReference>
<evidence type="ECO:0000313" key="8">
    <source>
        <dbReference type="EMBL" id="UOQ67848.1"/>
    </source>
</evidence>
<dbReference type="Gene3D" id="1.25.40.10">
    <property type="entry name" value="Tetratricopeptide repeat domain"/>
    <property type="match status" value="1"/>
</dbReference>
<feature type="transmembrane region" description="Helical" evidence="6">
    <location>
        <begin position="321"/>
        <end position="342"/>
    </location>
</feature>
<keyword evidence="6" id="KW-0812">Transmembrane</keyword>
<dbReference type="InterPro" id="IPR003594">
    <property type="entry name" value="HATPase_dom"/>
</dbReference>
<name>A0ABY4GAJ1_9BACT</name>
<dbReference type="Gene3D" id="1.10.287.130">
    <property type="match status" value="1"/>
</dbReference>
<accession>A0ABY4GAJ1</accession>
<proteinExistence type="predicted"/>
<dbReference type="Pfam" id="PF13424">
    <property type="entry name" value="TPR_12"/>
    <property type="match status" value="1"/>
</dbReference>
<keyword evidence="6" id="KW-0472">Membrane</keyword>
<dbReference type="SUPFAM" id="SSF48452">
    <property type="entry name" value="TPR-like"/>
    <property type="match status" value="2"/>
</dbReference>
<dbReference type="RefSeq" id="WP_245124034.1">
    <property type="nucleotide sequence ID" value="NZ_CP095061.1"/>
</dbReference>
<evidence type="ECO:0000256" key="4">
    <source>
        <dbReference type="ARBA" id="ARBA00022777"/>
    </source>
</evidence>
<protein>
    <recommendedName>
        <fullName evidence="2">histidine kinase</fullName>
        <ecNumber evidence="2">2.7.13.3</ecNumber>
    </recommendedName>
</protein>
<dbReference type="Pfam" id="PF02518">
    <property type="entry name" value="HATPase_c"/>
    <property type="match status" value="1"/>
</dbReference>
<dbReference type="SUPFAM" id="SSF47384">
    <property type="entry name" value="Homodimeric domain of signal transducing histidine kinase"/>
    <property type="match status" value="1"/>
</dbReference>
<keyword evidence="4" id="KW-0418">Kinase</keyword>